<proteinExistence type="predicted"/>
<feature type="signal peptide" evidence="1">
    <location>
        <begin position="1"/>
        <end position="25"/>
    </location>
</feature>
<reference evidence="3 4" key="1">
    <citation type="submission" date="2020-08" db="EMBL/GenBank/DDBJ databases">
        <title>Genomic Encyclopedia of Type Strains, Phase IV (KMG-IV): sequencing the most valuable type-strain genomes for metagenomic binning, comparative biology and taxonomic classification.</title>
        <authorList>
            <person name="Goeker M."/>
        </authorList>
    </citation>
    <scope>NUCLEOTIDE SEQUENCE [LARGE SCALE GENOMIC DNA]</scope>
    <source>
        <strain evidence="3 4">DSM 26287</strain>
    </source>
</reference>
<dbReference type="InterPro" id="IPR011044">
    <property type="entry name" value="Quino_amine_DH_bsu"/>
</dbReference>
<dbReference type="Pfam" id="PF19190">
    <property type="entry name" value="BACON_2"/>
    <property type="match status" value="1"/>
</dbReference>
<comment type="caution">
    <text evidence="3">The sequence shown here is derived from an EMBL/GenBank/DDBJ whole genome shotgun (WGS) entry which is preliminary data.</text>
</comment>
<keyword evidence="4" id="KW-1185">Reference proteome</keyword>
<evidence type="ECO:0000256" key="1">
    <source>
        <dbReference type="SAM" id="SignalP"/>
    </source>
</evidence>
<dbReference type="AlphaFoldDB" id="A0A7X0TTB3"/>
<dbReference type="SUPFAM" id="SSF50969">
    <property type="entry name" value="YVTN repeat-like/Quinoprotein amine dehydrogenase"/>
    <property type="match status" value="1"/>
</dbReference>
<dbReference type="InterPro" id="IPR024361">
    <property type="entry name" value="BACON"/>
</dbReference>
<dbReference type="Proteomes" id="UP000537141">
    <property type="component" value="Unassembled WGS sequence"/>
</dbReference>
<dbReference type="PROSITE" id="PS51257">
    <property type="entry name" value="PROKAR_LIPOPROTEIN"/>
    <property type="match status" value="1"/>
</dbReference>
<feature type="domain" description="BACON" evidence="2">
    <location>
        <begin position="236"/>
        <end position="286"/>
    </location>
</feature>
<dbReference type="EMBL" id="JACHHU010000009">
    <property type="protein sequence ID" value="MBB6542968.1"/>
    <property type="molecule type" value="Genomic_DNA"/>
</dbReference>
<evidence type="ECO:0000313" key="4">
    <source>
        <dbReference type="Proteomes" id="UP000537141"/>
    </source>
</evidence>
<name>A0A7X0TTB3_9GAMM</name>
<evidence type="ECO:0000259" key="2">
    <source>
        <dbReference type="Pfam" id="PF19190"/>
    </source>
</evidence>
<evidence type="ECO:0000313" key="3">
    <source>
        <dbReference type="EMBL" id="MBB6542968.1"/>
    </source>
</evidence>
<sequence>MKEMLSHLYRFCVLIILAITIQACGSDTPDPKAGYSISADVSRINFTHEELAEPTQSFSIAVNYSGDGLLIGYAPNSQPVPWLNFRTEKLTDTTANVIVELANVSNYQQNLYQTTLRLSTGDVQNAALVHHDIDVSLLIAKLLSFSATLGETSIDSQTIELSIDSANWNFGTDVDWLTVEAETIDGETTLTITPTIIELDQPELYQGNIIITENASGDVDNIPVELGIDNLYLVASQPSVAFTQALNVKALTQSLKINTNSIEAVQWQASSDQSWLIVSKSDTNTLNISVDQTKIPNDEFNNALITVSAIENPAIISAEIPVSLFNSDLIVENTVISDLPVNNNALISAINKPYFYVAVKNELHTYHQYTGELINTVTVSPVDSLLEQLILHPNGKTLLAKAAVTTTTDDTSTTTTHRFKINLVDDSVTELIDSTTEYEPLTFVTFAGRHFVVTQALEFADENLNRLYWDSANAFNAISVDQASETDALYALDGANSTFKKITARVNDFTTNKIIPKITTEYRPESLPENGTIANFIVSDNEAAIFLNSATSEWITIEDESYTDNGLLTQTEGNTTLAVNKDKHGNIAFTRFDPVTGIIVDIYSQQANPLNTIITNGQVPQAVAITQDNKQLVIQANNQVELVALETITVSNNNLEFVGTFGDSNISEQTITLNNIGSQWFATSSVNWLSLTQTTIDEQESLTLAIDTSLISGWGLYTGVVTIVDPDTGNNIEIVVELAIDEVRLFANYPTLSFDQQVDRSLLSQTVKVNTNKATNVAWQATTNVNWLMLNEDSINNTLTVTVDPNLAANGTHYAEIKLTPTSLDESVEGLISVSFTKGNYDTTQQSEISVSDVTPNQDGFALDPLRPYIYVAQFDNIDVYNLIDGSKVTTIASPLEGLDLINLVIHPNGSLLLAANIETYLDDEEKEQQRVNHYQVNLDSFSINELDSEQIDISYLPEKIAIIDGKAIVITQAMEYANMALTVQSWNTAEAFFTTTMHKIPNNNHLLAYNQNNASIIESALKVNVFATNTISSTVVTASPDVNYLVYGLPNITTSNNGIELYSANSATEWSSYTNNGYVRNGVLPSSQTISTIKVHTDSADNSYVYRKTFINGYGEAHTLTQYDSQQQQVDFSAYSAGSNNVLISPTYHRLIHFDGEKLVMDFTKQ</sequence>
<keyword evidence="1" id="KW-0732">Signal</keyword>
<protein>
    <submittedName>
        <fullName evidence="3">Ribosome biogenesis protein Nip4</fullName>
    </submittedName>
</protein>
<organism evidence="3 4">
    <name type="scientific">Thalassotalea piscium</name>
    <dbReference type="NCBI Taxonomy" id="1230533"/>
    <lineage>
        <taxon>Bacteria</taxon>
        <taxon>Pseudomonadati</taxon>
        <taxon>Pseudomonadota</taxon>
        <taxon>Gammaproteobacteria</taxon>
        <taxon>Alteromonadales</taxon>
        <taxon>Colwelliaceae</taxon>
        <taxon>Thalassotalea</taxon>
    </lineage>
</organism>
<gene>
    <name evidence="3" type="ORF">HNQ55_001472</name>
</gene>
<accession>A0A7X0TTB3</accession>
<feature type="chain" id="PRO_5031148055" evidence="1">
    <location>
        <begin position="26"/>
        <end position="1167"/>
    </location>
</feature>
<dbReference type="RefSeq" id="WP_184423773.1">
    <property type="nucleotide sequence ID" value="NZ_AP027362.1"/>
</dbReference>